<dbReference type="Gene3D" id="3.40.50.150">
    <property type="entry name" value="Vaccinia Virus protein VP39"/>
    <property type="match status" value="1"/>
</dbReference>
<evidence type="ECO:0000313" key="2">
    <source>
        <dbReference type="EMBL" id="PKK88681.1"/>
    </source>
</evidence>
<dbReference type="InterPro" id="IPR029063">
    <property type="entry name" value="SAM-dependent_MTases_sf"/>
</dbReference>
<sequence>MSKKQDLQHEIRELDALVELAQDFLDRGGSPLSSLRMGVRPDTLAERCLERKNLSFLLKRLGGSFRGKALVVAAGLGREGHLLLEAGFQEVHLLDLSLSGVNHGLKVLRQAYPDRKIHALAGDFTSMPYSDGFFDIALAYQGLHHLPDQVQGAAELIRVSRKAFILSEPARLGGFMGTLMNLLGWNTEYGGLETGRIDPVALASELQKMGFQVEFERIWQYFPACLSNFAKNGRFVAAWFAMLSVLDRFLPPEMAHATNIFIKRRG</sequence>
<dbReference type="EMBL" id="PGXC01000037">
    <property type="protein sequence ID" value="PKK88681.1"/>
    <property type="molecule type" value="Genomic_DNA"/>
</dbReference>
<accession>A0A2N1PK26</accession>
<dbReference type="Proteomes" id="UP000233256">
    <property type="component" value="Unassembled WGS sequence"/>
</dbReference>
<dbReference type="GO" id="GO:0008757">
    <property type="term" value="F:S-adenosylmethionine-dependent methyltransferase activity"/>
    <property type="evidence" value="ECO:0007669"/>
    <property type="project" value="InterPro"/>
</dbReference>
<dbReference type="Pfam" id="PF08241">
    <property type="entry name" value="Methyltransf_11"/>
    <property type="match status" value="1"/>
</dbReference>
<protein>
    <recommendedName>
        <fullName evidence="1">Methyltransferase type 11 domain-containing protein</fullName>
    </recommendedName>
</protein>
<evidence type="ECO:0000259" key="1">
    <source>
        <dbReference type="Pfam" id="PF08241"/>
    </source>
</evidence>
<dbReference type="AlphaFoldDB" id="A0A2N1PK26"/>
<gene>
    <name evidence="2" type="ORF">CVV64_17720</name>
</gene>
<dbReference type="InterPro" id="IPR013216">
    <property type="entry name" value="Methyltransf_11"/>
</dbReference>
<dbReference type="SUPFAM" id="SSF53335">
    <property type="entry name" value="S-adenosyl-L-methionine-dependent methyltransferases"/>
    <property type="match status" value="1"/>
</dbReference>
<reference evidence="2 3" key="1">
    <citation type="journal article" date="2017" name="ISME J.">
        <title>Potential for microbial H2 and metal transformations associated with novel bacteria and archaea in deep terrestrial subsurface sediments.</title>
        <authorList>
            <person name="Hernsdorf A.W."/>
            <person name="Amano Y."/>
            <person name="Miyakawa K."/>
            <person name="Ise K."/>
            <person name="Suzuki Y."/>
            <person name="Anantharaman K."/>
            <person name="Probst A."/>
            <person name="Burstein D."/>
            <person name="Thomas B.C."/>
            <person name="Banfield J.F."/>
        </authorList>
    </citation>
    <scope>NUCLEOTIDE SEQUENCE [LARGE SCALE GENOMIC DNA]</scope>
    <source>
        <strain evidence="2">HGW-Wallbacteria-1</strain>
    </source>
</reference>
<evidence type="ECO:0000313" key="3">
    <source>
        <dbReference type="Proteomes" id="UP000233256"/>
    </source>
</evidence>
<feature type="domain" description="Methyltransferase type 11" evidence="1">
    <location>
        <begin position="72"/>
        <end position="162"/>
    </location>
</feature>
<name>A0A2N1PK26_9BACT</name>
<proteinExistence type="predicted"/>
<comment type="caution">
    <text evidence="2">The sequence shown here is derived from an EMBL/GenBank/DDBJ whole genome shotgun (WGS) entry which is preliminary data.</text>
</comment>
<organism evidence="2 3">
    <name type="scientific">Candidatus Wallbacteria bacterium HGW-Wallbacteria-1</name>
    <dbReference type="NCBI Taxonomy" id="2013854"/>
    <lineage>
        <taxon>Bacteria</taxon>
        <taxon>Candidatus Walliibacteriota</taxon>
    </lineage>
</organism>